<feature type="domain" description="HTH cro/C1-type" evidence="1">
    <location>
        <begin position="12"/>
        <end position="67"/>
    </location>
</feature>
<dbReference type="InterPro" id="IPR001387">
    <property type="entry name" value="Cro/C1-type_HTH"/>
</dbReference>
<proteinExistence type="predicted"/>
<dbReference type="InterPro" id="IPR010982">
    <property type="entry name" value="Lambda_DNA-bd_dom_sf"/>
</dbReference>
<dbReference type="PROSITE" id="PS50943">
    <property type="entry name" value="HTH_CROC1"/>
    <property type="match status" value="1"/>
</dbReference>
<evidence type="ECO:0000313" key="3">
    <source>
        <dbReference type="Proteomes" id="UP001078443"/>
    </source>
</evidence>
<sequence length="153" mass="17694">MLTPNEKLGFTIKKYRKAKNYSTQELAKHLNVSVGFVNHLEHGKNNVFKLNLLMQLINVLDIPLAEIILDKSIQINGLHINPKEKKLEIYLNNKGFNNIDILTKELNLVINSFLETISEYEYTPEAIKAISTHTVEEMKYIKQLKNLKQDTDL</sequence>
<dbReference type="EMBL" id="JAPQER010000001">
    <property type="protein sequence ID" value="MCY6483253.1"/>
    <property type="molecule type" value="Genomic_DNA"/>
</dbReference>
<evidence type="ECO:0000259" key="1">
    <source>
        <dbReference type="PROSITE" id="PS50943"/>
    </source>
</evidence>
<name>A0ABT4CW89_9CLOT</name>
<comment type="caution">
    <text evidence="2">The sequence shown here is derived from an EMBL/GenBank/DDBJ whole genome shotgun (WGS) entry which is preliminary data.</text>
</comment>
<organism evidence="2 3">
    <name type="scientific">Clostridium aestuarii</name>
    <dbReference type="NCBI Taxonomy" id="338193"/>
    <lineage>
        <taxon>Bacteria</taxon>
        <taxon>Bacillati</taxon>
        <taxon>Bacillota</taxon>
        <taxon>Clostridia</taxon>
        <taxon>Eubacteriales</taxon>
        <taxon>Clostridiaceae</taxon>
        <taxon>Clostridium</taxon>
    </lineage>
</organism>
<dbReference type="Proteomes" id="UP001078443">
    <property type="component" value="Unassembled WGS sequence"/>
</dbReference>
<dbReference type="SMART" id="SM00530">
    <property type="entry name" value="HTH_XRE"/>
    <property type="match status" value="1"/>
</dbReference>
<keyword evidence="3" id="KW-1185">Reference proteome</keyword>
<dbReference type="CDD" id="cd00093">
    <property type="entry name" value="HTH_XRE"/>
    <property type="match status" value="1"/>
</dbReference>
<dbReference type="Gene3D" id="1.10.260.40">
    <property type="entry name" value="lambda repressor-like DNA-binding domains"/>
    <property type="match status" value="1"/>
</dbReference>
<reference evidence="2" key="1">
    <citation type="submission" date="2022-12" db="EMBL/GenBank/DDBJ databases">
        <authorList>
            <person name="Wang J."/>
        </authorList>
    </citation>
    <scope>NUCLEOTIDE SEQUENCE</scope>
    <source>
        <strain evidence="2">HY-45-18</strain>
    </source>
</reference>
<protein>
    <submittedName>
        <fullName evidence="2">Helix-turn-helix transcriptional regulator</fullName>
    </submittedName>
</protein>
<dbReference type="SUPFAM" id="SSF47413">
    <property type="entry name" value="lambda repressor-like DNA-binding domains"/>
    <property type="match status" value="1"/>
</dbReference>
<accession>A0ABT4CW89</accession>
<dbReference type="Pfam" id="PF01381">
    <property type="entry name" value="HTH_3"/>
    <property type="match status" value="1"/>
</dbReference>
<dbReference type="RefSeq" id="WP_268039509.1">
    <property type="nucleotide sequence ID" value="NZ_JAPQER010000001.1"/>
</dbReference>
<evidence type="ECO:0000313" key="2">
    <source>
        <dbReference type="EMBL" id="MCY6483253.1"/>
    </source>
</evidence>
<gene>
    <name evidence="2" type="ORF">OW763_02645</name>
</gene>